<feature type="compositionally biased region" description="Low complexity" evidence="1">
    <location>
        <begin position="395"/>
        <end position="457"/>
    </location>
</feature>
<sequence length="754" mass="72863">MMRVCVAALLVTSAVGYGGGGGGGQARNVGGCSPGSWGCAGGVPAPGFGGNKNPIIGNKKVVSAGGSGGYWWQSNNPFVGAGSRAPSVGGQASGGGSVATGSFGSRPISGSVGGRPTSGTKFPGSFPGVSQGPVSNDIVGPMGICPPDFVCVHWQLCRGGQVIIDGTGIIDKTKRKPFGQNNLQSCGGDMVCCGVTPGYTVPGVISTLTSQQFGSSESNVDIDLHSNQGSLAVNTASAVAPDFLRSGDSGVSHLNAEKPASGVVASPADHGSLSTQEFSSPSKSSNAPSPSAVSAAENIVAPQGSYSLNSDAHSSLSNQRQNHQNFETLNKGGAFGSVGSQSRPVDSVGSHSTSSSGHFANNLGLGVGNQKVDSQVGGGYSQTGTAGKPGSVFDSSIQGGISSSGSFGSLSSPGTSLLRPGKPSPSGSFGIPSSAGGFQSSGTTGGSYSPSGSHGSQGFSGGKGSSGSFVSPNNFGSPTSSGNIGPSVTQGSSGTHQSSLGSSGSFGPTGSTGGGYSQPGSQSSPGLSGSFGSSLSSGSNRFSGGSHAQKGSSVSSGSSLPGGSYSQPGSLGTPGFSGSPVSGGSFPSSPGSSGSNGNYGYPSSSGSPGSPASPGSFGGAGSSGSFAQQGSSGFPGRVPSGGSGSYNQPSGGQLTAAGSALNPSMAGMMAGMMGMGGTPLLAGSCSAGTFCVPRFQCNPFNGFIIMDPAQLQAVWPDAPQVPLLDCIIPAGVLDGGVCCQQMHPIIGPNGQVLD</sequence>
<feature type="compositionally biased region" description="Low complexity" evidence="1">
    <location>
        <begin position="491"/>
        <end position="509"/>
    </location>
</feature>
<feature type="compositionally biased region" description="Low complexity" evidence="1">
    <location>
        <begin position="623"/>
        <end position="636"/>
    </location>
</feature>
<feature type="signal peptide" evidence="2">
    <location>
        <begin position="1"/>
        <end position="16"/>
    </location>
</feature>
<evidence type="ECO:0000256" key="2">
    <source>
        <dbReference type="SAM" id="SignalP"/>
    </source>
</evidence>
<feature type="compositionally biased region" description="Low complexity" evidence="1">
    <location>
        <begin position="347"/>
        <end position="358"/>
    </location>
</feature>
<dbReference type="Pfam" id="PF18322">
    <property type="entry name" value="CLIP_1"/>
    <property type="match status" value="1"/>
</dbReference>
<accession>A0A8B7NXI9</accession>
<protein>
    <submittedName>
        <fullName evidence="5">Collagen alpha-1(I) chain isoform X1</fullName>
    </submittedName>
</protein>
<dbReference type="AlphaFoldDB" id="A0A8B7NXI9"/>
<feature type="domain" description="PPAF-2-like Clip" evidence="3">
    <location>
        <begin position="145"/>
        <end position="193"/>
    </location>
</feature>
<feature type="compositionally biased region" description="Polar residues" evidence="1">
    <location>
        <begin position="472"/>
        <end position="490"/>
    </location>
</feature>
<feature type="chain" id="PRO_5037150057" evidence="2">
    <location>
        <begin position="17"/>
        <end position="754"/>
    </location>
</feature>
<feature type="compositionally biased region" description="Low complexity" evidence="1">
    <location>
        <begin position="279"/>
        <end position="294"/>
    </location>
</feature>
<dbReference type="GeneID" id="108675049"/>
<feature type="region of interest" description="Disordered" evidence="1">
    <location>
        <begin position="250"/>
        <end position="294"/>
    </location>
</feature>
<dbReference type="RefSeq" id="XP_018018524.2">
    <property type="nucleotide sequence ID" value="XM_018163035.2"/>
</dbReference>
<dbReference type="KEGG" id="hazt:108675049"/>
<feature type="region of interest" description="Disordered" evidence="1">
    <location>
        <begin position="329"/>
        <end position="658"/>
    </location>
</feature>
<evidence type="ECO:0000259" key="3">
    <source>
        <dbReference type="Pfam" id="PF18322"/>
    </source>
</evidence>
<reference evidence="5" key="1">
    <citation type="submission" date="2025-08" db="UniProtKB">
        <authorList>
            <consortium name="RefSeq"/>
        </authorList>
    </citation>
    <scope>IDENTIFICATION</scope>
    <source>
        <tissue evidence="5">Whole organism</tissue>
    </source>
</reference>
<proteinExistence type="predicted"/>
<evidence type="ECO:0000313" key="5">
    <source>
        <dbReference type="RefSeq" id="XP_018018524.2"/>
    </source>
</evidence>
<name>A0A8B7NXI9_HYAAZ</name>
<keyword evidence="2" id="KW-0732">Signal</keyword>
<organism evidence="4 5">
    <name type="scientific">Hyalella azteca</name>
    <name type="common">Amphipod</name>
    <dbReference type="NCBI Taxonomy" id="294128"/>
    <lineage>
        <taxon>Eukaryota</taxon>
        <taxon>Metazoa</taxon>
        <taxon>Ecdysozoa</taxon>
        <taxon>Arthropoda</taxon>
        <taxon>Crustacea</taxon>
        <taxon>Multicrustacea</taxon>
        <taxon>Malacostraca</taxon>
        <taxon>Eumalacostraca</taxon>
        <taxon>Peracarida</taxon>
        <taxon>Amphipoda</taxon>
        <taxon>Senticaudata</taxon>
        <taxon>Talitrida</taxon>
        <taxon>Talitroidea</taxon>
        <taxon>Hyalellidae</taxon>
        <taxon>Hyalella</taxon>
    </lineage>
</organism>
<gene>
    <name evidence="5" type="primary">LOC108675049</name>
</gene>
<keyword evidence="5" id="KW-0176">Collagen</keyword>
<dbReference type="GO" id="GO:0005581">
    <property type="term" value="C:collagen trimer"/>
    <property type="evidence" value="ECO:0007669"/>
    <property type="project" value="UniProtKB-KW"/>
</dbReference>
<keyword evidence="4" id="KW-1185">Reference proteome</keyword>
<dbReference type="OrthoDB" id="6382966at2759"/>
<dbReference type="Proteomes" id="UP000694843">
    <property type="component" value="Unplaced"/>
</dbReference>
<feature type="compositionally biased region" description="Low complexity" evidence="1">
    <location>
        <begin position="518"/>
        <end position="615"/>
    </location>
</feature>
<dbReference type="InterPro" id="IPR041515">
    <property type="entry name" value="PPAF-2-like_Clip"/>
</dbReference>
<evidence type="ECO:0000256" key="1">
    <source>
        <dbReference type="SAM" id="MobiDB-lite"/>
    </source>
</evidence>
<evidence type="ECO:0000313" key="4">
    <source>
        <dbReference type="Proteomes" id="UP000694843"/>
    </source>
</evidence>